<feature type="region of interest" description="Disordered" evidence="1">
    <location>
        <begin position="1557"/>
        <end position="1601"/>
    </location>
</feature>
<dbReference type="PANTHER" id="PTHR15682:SF2">
    <property type="entry name" value="UNHEALTHY RIBOSOME BIOGENESIS PROTEIN 2 HOMOLOG"/>
    <property type="match status" value="1"/>
</dbReference>
<dbReference type="GO" id="GO:0042254">
    <property type="term" value="P:ribosome biogenesis"/>
    <property type="evidence" value="ECO:0007669"/>
    <property type="project" value="TreeGrafter"/>
</dbReference>
<evidence type="ECO:0000256" key="1">
    <source>
        <dbReference type="SAM" id="MobiDB-lite"/>
    </source>
</evidence>
<dbReference type="PANTHER" id="PTHR15682">
    <property type="entry name" value="UNHEALTHY RIBOSOME BIOGENESIS PROTEIN 2 HOMOLOG"/>
    <property type="match status" value="1"/>
</dbReference>
<evidence type="ECO:0000259" key="2">
    <source>
        <dbReference type="Pfam" id="PF10441"/>
    </source>
</evidence>
<dbReference type="InterPro" id="IPR052609">
    <property type="entry name" value="Ribosome_Biogenesis_Reg"/>
</dbReference>
<keyword evidence="4" id="KW-1185">Reference proteome</keyword>
<organism evidence="3 4">
    <name type="scientific">Effrenium voratum</name>
    <dbReference type="NCBI Taxonomy" id="2562239"/>
    <lineage>
        <taxon>Eukaryota</taxon>
        <taxon>Sar</taxon>
        <taxon>Alveolata</taxon>
        <taxon>Dinophyceae</taxon>
        <taxon>Suessiales</taxon>
        <taxon>Symbiodiniaceae</taxon>
        <taxon>Effrenium</taxon>
    </lineage>
</organism>
<dbReference type="SUPFAM" id="SSF52540">
    <property type="entry name" value="P-loop containing nucleoside triphosphate hydrolases"/>
    <property type="match status" value="1"/>
</dbReference>
<dbReference type="GO" id="GO:0005730">
    <property type="term" value="C:nucleolus"/>
    <property type="evidence" value="ECO:0007669"/>
    <property type="project" value="TreeGrafter"/>
</dbReference>
<proteinExistence type="predicted"/>
<feature type="domain" description="Nucleolar 27S pre-rRNA processing Urb2/Npa2 C-terminal" evidence="2">
    <location>
        <begin position="1892"/>
        <end position="2066"/>
    </location>
</feature>
<sequence>MALWQQLHGADEALRLPAARQLLETAEAYQVPWLFEWLANGYGKNRALPPEGLQLLCSLLDALSETYPLQAHVPWLMTQLREPDSGKLLERLLRRPALAFRPSVEQAMPIFQAAKKDGLDPSAQLLLRALEAAAPKKAFRAVLDALPVAAGALRSANLEELPGLRGLIAALVRPQQLPGFEAQDTRSRQENYQAQLFPCLTKMMAEEAAGCSRLLPGLFEAFAKAFARSRAEEQARQERQKKERGPTTPPEFQIFAQLWKMLKPRLGAPEMECLLQLWRTVRRYGLYRPREDPAGLQGKTLGGCCSALLKRLEGGGELQAGAPEFACLQELLALDVAPFEARLRRLWTLLAGAGRSAAGLAASLLRSYAALADLSSCLEALVQALEKKGDSSLLEAPDFVQGLEEAAEQLTAPGQLTGTWEMLLEHVQEGAAAWPARLLRRFLAGLRPTDLVLEPLRKLFQRSYERLQGMEMESQHMQGLLLALCVLGRKLAAWELPPLLREPSEVATRSREGLWKLALALHKPDLASMEQVEAATHWLAAARDEGLQTGEVAAGLLRIAEQRSAAGALARRALARQPAATARKRLAAVLLPEANEDDEGELEGELQRMWSDPEAVLECVELRLPLQQRLQQQLESMQPERAAKRRRVTELQLRLLEMLPAPNLLGQLGRLASKPSLRLPALRCLACLLRTAADEEARQVPEALASQARLLAKRPEAPEAQEAAGALGAACAALLRRRGEEGALDRRRLVAELLGALLGRKESTWPVPLVLPSPVALLEGRGPALPGANLLLAFLEGGGGNLAVDQALALELEAEKETAGGAPPAPQAALAAAQVLQLLGKDLRDRKKVAGCLRDVMGWMQSHPGAANLRPAAGDLLEKLCACEAKEPEPSLDLADLLLTWAELMADEQELRGSEHPGLRGFETLAGPKLMQRLCLRICCLPSSAAQLRPLGWALARLLKGLPRPSSPEPAPPAVVRLLGAAEESALLLCAGEATLALYAHLTPRGRRKQHPRLAATEALLLQCAASLAKAAAGRSFSEFLQKNSKKFDVEQSKSGVLSKVSVKKLSTVTEDMRAAAKLALHVSERGGSMLASNIHAYYAANPQHKGVIGKLRDFCAAHKGLLVCEGNLGETKIKLPQVCCYFLRNACTKKTDHQGFLHLNPPPGAVHCSFGQKCIFGHFAQIEAQSGAQPSAGEAVVAANLALFVHQNGGSLTGGKISEYYKKHPEHKPVISEPGLRVFTACYDGLFAFARAQGDDGRLTLAPLCCHFLQGVCKGKKDHAGKLHTMPQATDLLHCTYGPDCKHGQTILEVAKGRFVKPSVPSAPSAPDTHERPKTSHREVLVSEVRWSHDCIKATFRDGKLVVGTLLELLQEKLAPSQLPQMEVLEFDGSYYVISGNRRLWVLKELQRLTGQEVKVQMKCRSVKLSDFQTISRMFTTKNQGESVDFYCKDRQEALPGMCFALAAKDPELEPTPLDVALGKSIGQSAGVGLIELYQTEAWQGADVDRSLLDYLQQKPHLFNVAEGNKVQLTPPCSMEAMKLASVAASGGRQAPLQLQEDAELSDSSTGDAEEDGPDQEGDHLDSERLDEGESANSQMDPDSAGLELGALEVQGAFSAEEDPEIISLRSHASEPSVRREDAGCLGLLLPLRLAAVVDAGEFADLVESCVAHRLVFQANAPMKAALRSGWLDQSKLPTMVLSQADLEELSGRLGWTPATSGFVNVPDSLHRISFGFSASGGMCRITAHIGRYVPDASQPMRRLLDAGSTILVGPAGCGKTTALRDAAVALSHRQVLALDFSNELSDLARFGVGYMVPNADEVRGVSEAINWHLPEVIIAEFSSPRAAIEAGCTERQIPSSEESFSELLSTAHKLLAALFGAETSAGAALPPWVQRPHLLQDALRPMLEAVYAAPSGAAAALAAQELARLWEALSQGGARQTLQSAGRTGLTTHEAKVQRATTGFALPLLAHALEAQRRFEGVEAAALRCRKRAAAAAVPGVGAQGRAEEVALWKEAVLVLQQGLVPLLTSLEGAEHLLQGLYASLREPLRSMFKELHEGYKKHSRFQGEA</sequence>
<dbReference type="EMBL" id="CAUJNA010003339">
    <property type="protein sequence ID" value="CAJ1399550.1"/>
    <property type="molecule type" value="Genomic_DNA"/>
</dbReference>
<dbReference type="Proteomes" id="UP001178507">
    <property type="component" value="Unassembled WGS sequence"/>
</dbReference>
<feature type="compositionally biased region" description="Basic and acidic residues" evidence="1">
    <location>
        <begin position="1578"/>
        <end position="1589"/>
    </location>
</feature>
<dbReference type="InterPro" id="IPR018849">
    <property type="entry name" value="Urb2/Npa2_C"/>
</dbReference>
<gene>
    <name evidence="3" type="ORF">EVOR1521_LOCUS23062</name>
</gene>
<accession>A0AA36J4N8</accession>
<dbReference type="InterPro" id="IPR027417">
    <property type="entry name" value="P-loop_NTPase"/>
</dbReference>
<dbReference type="Pfam" id="PF10441">
    <property type="entry name" value="Urb2"/>
    <property type="match status" value="1"/>
</dbReference>
<reference evidence="3" key="1">
    <citation type="submission" date="2023-08" db="EMBL/GenBank/DDBJ databases">
        <authorList>
            <person name="Chen Y."/>
            <person name="Shah S."/>
            <person name="Dougan E. K."/>
            <person name="Thang M."/>
            <person name="Chan C."/>
        </authorList>
    </citation>
    <scope>NUCLEOTIDE SEQUENCE</scope>
</reference>
<name>A0AA36J4N8_9DINO</name>
<evidence type="ECO:0000313" key="4">
    <source>
        <dbReference type="Proteomes" id="UP001178507"/>
    </source>
</evidence>
<protein>
    <recommendedName>
        <fullName evidence="2">Nucleolar 27S pre-rRNA processing Urb2/Npa2 C-terminal domain-containing protein</fullName>
    </recommendedName>
</protein>
<comment type="caution">
    <text evidence="3">The sequence shown here is derived from an EMBL/GenBank/DDBJ whole genome shotgun (WGS) entry which is preliminary data.</text>
</comment>
<evidence type="ECO:0000313" key="3">
    <source>
        <dbReference type="EMBL" id="CAJ1399550.1"/>
    </source>
</evidence>